<dbReference type="NCBIfam" id="TIGR04228">
    <property type="entry name" value="isopep_sspB_C2"/>
    <property type="match status" value="1"/>
</dbReference>
<dbReference type="EMBL" id="LQZP01000474">
    <property type="protein sequence ID" value="KXT89103.1"/>
    <property type="molecule type" value="Genomic_DNA"/>
</dbReference>
<sequence>MNNVPVPVEFNFTKRLEGRELKANEFSFVLKDSEGNTLETVSNDAAGNVKFKALEFKKGQEGVHKYTVEEVAGTDATVSYDTMKAEVTVTVSHDGTAKVLVVNVTDAPDKEFNNRVTPPEEPKFQPEKYVLNTEKFSITDNKLLDDDAELTDKYGETNTDPYVDGTSNNEAENINTKTVKRGDKLVYQVWLDTTQFDAANKDNIQSVGISDDYDEAKLELDATKIKAYDSVTGDDVTDKFDITVEGGVITATLKAGFTKSLGDAENTQIIDTTKFAFGRYYKFDIPTTVKADVPWWCRYRKYCSASSQLLQPNY</sequence>
<evidence type="ECO:0000259" key="1">
    <source>
        <dbReference type="Pfam" id="PF12892"/>
    </source>
</evidence>
<comment type="caution">
    <text evidence="3">The sequence shown here is derived from an EMBL/GenBank/DDBJ whole genome shotgun (WGS) entry which is preliminary data.</text>
</comment>
<dbReference type="Gene3D" id="2.60.40.3050">
    <property type="match status" value="1"/>
</dbReference>
<dbReference type="AlphaFoldDB" id="A0A139PGM3"/>
<evidence type="ECO:0000313" key="4">
    <source>
        <dbReference type="Proteomes" id="UP000070053"/>
    </source>
</evidence>
<dbReference type="InterPro" id="IPR038174">
    <property type="entry name" value="Strep_pil_link_sf"/>
</dbReference>
<evidence type="ECO:0000259" key="2">
    <source>
        <dbReference type="Pfam" id="PF17998"/>
    </source>
</evidence>
<feature type="domain" description="Streptococcal pilin isopeptide linkage" evidence="1">
    <location>
        <begin position="11"/>
        <end position="115"/>
    </location>
</feature>
<accession>A0A139PGM3</accession>
<protein>
    <submittedName>
        <fullName evidence="3">Uncharacterized protein</fullName>
    </submittedName>
</protein>
<organism evidence="3 4">
    <name type="scientific">Streptococcus oralis</name>
    <dbReference type="NCBI Taxonomy" id="1303"/>
    <lineage>
        <taxon>Bacteria</taxon>
        <taxon>Bacillati</taxon>
        <taxon>Bacillota</taxon>
        <taxon>Bacilli</taxon>
        <taxon>Lactobacillales</taxon>
        <taxon>Streptococcaceae</taxon>
        <taxon>Streptococcus</taxon>
    </lineage>
</organism>
<dbReference type="Gene3D" id="2.60.40.740">
    <property type="match status" value="1"/>
</dbReference>
<dbReference type="Pfam" id="PF12892">
    <property type="entry name" value="FctA"/>
    <property type="match status" value="1"/>
</dbReference>
<name>A0A139PGM3_STROR</name>
<proteinExistence type="predicted"/>
<dbReference type="Proteomes" id="UP000070053">
    <property type="component" value="Unassembled WGS sequence"/>
</dbReference>
<gene>
    <name evidence="3" type="ORF">SORDD21_01817</name>
</gene>
<dbReference type="Pfam" id="PF17998">
    <property type="entry name" value="AgI_II_C2"/>
    <property type="match status" value="1"/>
</dbReference>
<dbReference type="NCBIfam" id="TIGR03786">
    <property type="entry name" value="strep_pil_rpt"/>
    <property type="match status" value="1"/>
</dbReference>
<reference evidence="3 4" key="1">
    <citation type="submission" date="2016-01" db="EMBL/GenBank/DDBJ databases">
        <title>Highly variable Streptococcus oralis are common among viridans streptococci isolated from primates.</title>
        <authorList>
            <person name="Denapaite D."/>
            <person name="Rieger M."/>
            <person name="Koendgen S."/>
            <person name="Brueckner R."/>
            <person name="Ochigava I."/>
            <person name="Kappeler P."/>
            <person name="Maetz-Rensing K."/>
            <person name="Leendertz F."/>
            <person name="Hakenbeck R."/>
        </authorList>
    </citation>
    <scope>NUCLEOTIDE SEQUENCE [LARGE SCALE GENOMIC DNA]</scope>
    <source>
        <strain evidence="3 4">DD21</strain>
    </source>
</reference>
<dbReference type="InterPro" id="IPR022464">
    <property type="entry name" value="Strep_pil_isopept_link"/>
</dbReference>
<dbReference type="PATRIC" id="fig|1303.81.peg.2265"/>
<dbReference type="InterPro" id="IPR026345">
    <property type="entry name" value="Adh_isopep-form_adh_dom"/>
</dbReference>
<evidence type="ECO:0000313" key="3">
    <source>
        <dbReference type="EMBL" id="KXT89103.1"/>
    </source>
</evidence>
<feature type="domain" description="Adhesin isopeptide-forming adherence" evidence="2">
    <location>
        <begin position="168"/>
        <end position="292"/>
    </location>
</feature>